<dbReference type="EMBL" id="SNRX01000091">
    <property type="protein sequence ID" value="KAA6300377.1"/>
    <property type="molecule type" value="Genomic_DNA"/>
</dbReference>
<name>A0A5M8NVJ0_9BACT</name>
<dbReference type="GO" id="GO:0004553">
    <property type="term" value="F:hydrolase activity, hydrolyzing O-glycosyl compounds"/>
    <property type="evidence" value="ECO:0007669"/>
    <property type="project" value="UniProtKB-ARBA"/>
</dbReference>
<dbReference type="Proteomes" id="UP000324575">
    <property type="component" value="Unassembled WGS sequence"/>
</dbReference>
<accession>A0A5M8NVJ0</accession>
<organism evidence="1 2">
    <name type="scientific">Candidatus Ordinivivax streblomastigis</name>
    <dbReference type="NCBI Taxonomy" id="2540710"/>
    <lineage>
        <taxon>Bacteria</taxon>
        <taxon>Pseudomonadati</taxon>
        <taxon>Bacteroidota</taxon>
        <taxon>Bacteroidia</taxon>
        <taxon>Bacteroidales</taxon>
        <taxon>Candidatus Ordinivivax</taxon>
    </lineage>
</organism>
<dbReference type="InterPro" id="IPR013320">
    <property type="entry name" value="ConA-like_dom_sf"/>
</dbReference>
<sequence length="52" mass="5735">RNGSIGNYANPFHQPHYILLNLAIGGNNGGTPDVSAFPLSYVIDYVRVYQKL</sequence>
<protein>
    <recommendedName>
        <fullName evidence="3">Glycoside hydrolase family 16 protein</fullName>
    </recommendedName>
</protein>
<evidence type="ECO:0000313" key="1">
    <source>
        <dbReference type="EMBL" id="KAA6300377.1"/>
    </source>
</evidence>
<proteinExistence type="predicted"/>
<evidence type="ECO:0008006" key="3">
    <source>
        <dbReference type="Google" id="ProtNLM"/>
    </source>
</evidence>
<gene>
    <name evidence="1" type="ORF">EZS26_003484</name>
</gene>
<reference evidence="1 2" key="1">
    <citation type="submission" date="2019-03" db="EMBL/GenBank/DDBJ databases">
        <title>Single cell metagenomics reveals metabolic interactions within the superorganism composed of flagellate Streblomastix strix and complex community of Bacteroidetes bacteria on its surface.</title>
        <authorList>
            <person name="Treitli S.C."/>
            <person name="Kolisko M."/>
            <person name="Husnik F."/>
            <person name="Keeling P."/>
            <person name="Hampl V."/>
        </authorList>
    </citation>
    <scope>NUCLEOTIDE SEQUENCE [LARGE SCALE GENOMIC DNA]</scope>
    <source>
        <strain evidence="1">St1</strain>
    </source>
</reference>
<dbReference type="AlphaFoldDB" id="A0A5M8NVJ0"/>
<comment type="caution">
    <text evidence="1">The sequence shown here is derived from an EMBL/GenBank/DDBJ whole genome shotgun (WGS) entry which is preliminary data.</text>
</comment>
<dbReference type="Gene3D" id="2.60.120.200">
    <property type="match status" value="1"/>
</dbReference>
<evidence type="ECO:0000313" key="2">
    <source>
        <dbReference type="Proteomes" id="UP000324575"/>
    </source>
</evidence>
<dbReference type="GO" id="GO:0005975">
    <property type="term" value="P:carbohydrate metabolic process"/>
    <property type="evidence" value="ECO:0007669"/>
    <property type="project" value="UniProtKB-ARBA"/>
</dbReference>
<dbReference type="SUPFAM" id="SSF49899">
    <property type="entry name" value="Concanavalin A-like lectins/glucanases"/>
    <property type="match status" value="1"/>
</dbReference>
<feature type="non-terminal residue" evidence="1">
    <location>
        <position position="1"/>
    </location>
</feature>